<evidence type="ECO:0000259" key="3">
    <source>
        <dbReference type="Pfam" id="PF00561"/>
    </source>
</evidence>
<evidence type="ECO:0000256" key="1">
    <source>
        <dbReference type="ARBA" id="ARBA00008645"/>
    </source>
</evidence>
<dbReference type="GO" id="GO:0052689">
    <property type="term" value="F:carboxylic ester hydrolase activity"/>
    <property type="evidence" value="ECO:0007669"/>
    <property type="project" value="TreeGrafter"/>
</dbReference>
<organism evidence="4 5">
    <name type="scientific">Penicillium daleae</name>
    <dbReference type="NCBI Taxonomy" id="63821"/>
    <lineage>
        <taxon>Eukaryota</taxon>
        <taxon>Fungi</taxon>
        <taxon>Dikarya</taxon>
        <taxon>Ascomycota</taxon>
        <taxon>Pezizomycotina</taxon>
        <taxon>Eurotiomycetes</taxon>
        <taxon>Eurotiomycetidae</taxon>
        <taxon>Eurotiales</taxon>
        <taxon>Aspergillaceae</taxon>
        <taxon>Penicillium</taxon>
    </lineage>
</organism>
<keyword evidence="5" id="KW-1185">Reference proteome</keyword>
<evidence type="ECO:0000256" key="2">
    <source>
        <dbReference type="ARBA" id="ARBA00022801"/>
    </source>
</evidence>
<dbReference type="Gene3D" id="3.40.50.1820">
    <property type="entry name" value="alpha/beta hydrolase"/>
    <property type="match status" value="1"/>
</dbReference>
<dbReference type="EMBL" id="JAPVEA010000004">
    <property type="protein sequence ID" value="KAJ5455610.1"/>
    <property type="molecule type" value="Genomic_DNA"/>
</dbReference>
<reference evidence="4" key="2">
    <citation type="journal article" date="2023" name="IMA Fungus">
        <title>Comparative genomic study of the Penicillium genus elucidates a diverse pangenome and 15 lateral gene transfer events.</title>
        <authorList>
            <person name="Petersen C."/>
            <person name="Sorensen T."/>
            <person name="Nielsen M.R."/>
            <person name="Sondergaard T.E."/>
            <person name="Sorensen J.L."/>
            <person name="Fitzpatrick D.A."/>
            <person name="Frisvad J.C."/>
            <person name="Nielsen K.L."/>
        </authorList>
    </citation>
    <scope>NUCLEOTIDE SEQUENCE</scope>
    <source>
        <strain evidence="4">IBT 16125</strain>
    </source>
</reference>
<name>A0AAD6C940_9EURO</name>
<evidence type="ECO:0000313" key="5">
    <source>
        <dbReference type="Proteomes" id="UP001213681"/>
    </source>
</evidence>
<dbReference type="InterPro" id="IPR000073">
    <property type="entry name" value="AB_hydrolase_1"/>
</dbReference>
<dbReference type="Proteomes" id="UP001213681">
    <property type="component" value="Unassembled WGS sequence"/>
</dbReference>
<dbReference type="GeneID" id="81597499"/>
<evidence type="ECO:0000313" key="4">
    <source>
        <dbReference type="EMBL" id="KAJ5455610.1"/>
    </source>
</evidence>
<dbReference type="RefSeq" id="XP_056767983.1">
    <property type="nucleotide sequence ID" value="XM_056907256.1"/>
</dbReference>
<dbReference type="InterPro" id="IPR029058">
    <property type="entry name" value="AB_hydrolase_fold"/>
</dbReference>
<dbReference type="GO" id="GO:0005739">
    <property type="term" value="C:mitochondrion"/>
    <property type="evidence" value="ECO:0007669"/>
    <property type="project" value="TreeGrafter"/>
</dbReference>
<reference evidence="4" key="1">
    <citation type="submission" date="2022-12" db="EMBL/GenBank/DDBJ databases">
        <authorList>
            <person name="Petersen C."/>
        </authorList>
    </citation>
    <scope>NUCLEOTIDE SEQUENCE</scope>
    <source>
        <strain evidence="4">IBT 16125</strain>
    </source>
</reference>
<proteinExistence type="inferred from homology"/>
<dbReference type="AlphaFoldDB" id="A0AAD6C940"/>
<comment type="similarity">
    <text evidence="1">Belongs to the AB hydrolase superfamily.</text>
</comment>
<dbReference type="GO" id="GO:0072330">
    <property type="term" value="P:monocarboxylic acid biosynthetic process"/>
    <property type="evidence" value="ECO:0007669"/>
    <property type="project" value="UniProtKB-ARBA"/>
</dbReference>
<gene>
    <name evidence="4" type="ORF">N7458_003874</name>
</gene>
<keyword evidence="2" id="KW-0378">Hydrolase</keyword>
<sequence>MRGLPAARVRSAYELHRSSKHDAATCLNKNAPILFLHGFLGSKRENRQMSRNLAKELSRDVYALDLRNHGDSGHHPKHDYMEMALDVESFIGQHGLERPTLIGHSMGAKAALTLALHSPKLVSNVVAVDNCPINLPVAPDFLKYLESMAKAEREKVRMHAEADEILRQFDLDPPVRLWLLSNFVKQNGSPYLRLRVPLGTLKKAMGPLGDFPYSVGNVPAFPGPTLFLRALQSNFIPQSSFSLISQFFPQSEIVDMDCGHWIVQDKPQEFKEEVVRFLQKH</sequence>
<protein>
    <recommendedName>
        <fullName evidence="3">AB hydrolase-1 domain-containing protein</fullName>
    </recommendedName>
</protein>
<dbReference type="Pfam" id="PF00561">
    <property type="entry name" value="Abhydrolase_1"/>
    <property type="match status" value="1"/>
</dbReference>
<dbReference type="GO" id="GO:0017000">
    <property type="term" value="P:antibiotic biosynthetic process"/>
    <property type="evidence" value="ECO:0007669"/>
    <property type="project" value="UniProtKB-ARBA"/>
</dbReference>
<dbReference type="PANTHER" id="PTHR46118:SF4">
    <property type="entry name" value="PROTEIN ABHD11"/>
    <property type="match status" value="1"/>
</dbReference>
<feature type="domain" description="AB hydrolase-1" evidence="3">
    <location>
        <begin position="32"/>
        <end position="266"/>
    </location>
</feature>
<dbReference type="PANTHER" id="PTHR46118">
    <property type="entry name" value="PROTEIN ABHD11"/>
    <property type="match status" value="1"/>
</dbReference>
<comment type="caution">
    <text evidence="4">The sequence shown here is derived from an EMBL/GenBank/DDBJ whole genome shotgun (WGS) entry which is preliminary data.</text>
</comment>
<accession>A0AAD6C940</accession>
<dbReference type="SUPFAM" id="SSF53474">
    <property type="entry name" value="alpha/beta-Hydrolases"/>
    <property type="match status" value="1"/>
</dbReference>